<keyword evidence="2" id="KW-1185">Reference proteome</keyword>
<organism evidence="1 2">
    <name type="scientific">Peronosclerospora sorghi</name>
    <dbReference type="NCBI Taxonomy" id="230839"/>
    <lineage>
        <taxon>Eukaryota</taxon>
        <taxon>Sar</taxon>
        <taxon>Stramenopiles</taxon>
        <taxon>Oomycota</taxon>
        <taxon>Peronosporomycetes</taxon>
        <taxon>Peronosporales</taxon>
        <taxon>Peronosporaceae</taxon>
        <taxon>Peronosclerospora</taxon>
    </lineage>
</organism>
<name>A0ACC0WHN9_9STRA</name>
<evidence type="ECO:0000313" key="2">
    <source>
        <dbReference type="Proteomes" id="UP001163321"/>
    </source>
</evidence>
<sequence>MESDEEEEVAAIDVEDITTAQSIVVSDFTGKDIIIKHGNCDNEAAKILLDSGATCNVVKP</sequence>
<proteinExistence type="predicted"/>
<gene>
    <name evidence="1" type="ORF">PsorP6_012829</name>
</gene>
<reference evidence="1 2" key="1">
    <citation type="journal article" date="2022" name="bioRxiv">
        <title>The genome of the oomycete Peronosclerospora sorghi, a cosmopolitan pathogen of maize and sorghum, is inflated with dispersed pseudogenes.</title>
        <authorList>
            <person name="Fletcher K."/>
            <person name="Martin F."/>
            <person name="Isakeit T."/>
            <person name="Cavanaugh K."/>
            <person name="Magill C."/>
            <person name="Michelmore R."/>
        </authorList>
    </citation>
    <scope>NUCLEOTIDE SEQUENCE [LARGE SCALE GENOMIC DNA]</scope>
    <source>
        <strain evidence="1">P6</strain>
    </source>
</reference>
<comment type="caution">
    <text evidence="1">The sequence shown here is derived from an EMBL/GenBank/DDBJ whole genome shotgun (WGS) entry which is preliminary data.</text>
</comment>
<evidence type="ECO:0000313" key="1">
    <source>
        <dbReference type="EMBL" id="KAI9918107.1"/>
    </source>
</evidence>
<protein>
    <submittedName>
        <fullName evidence="1">Uncharacterized protein</fullName>
    </submittedName>
</protein>
<accession>A0ACC0WHN9</accession>
<dbReference type="EMBL" id="CM047592">
    <property type="protein sequence ID" value="KAI9918107.1"/>
    <property type="molecule type" value="Genomic_DNA"/>
</dbReference>
<dbReference type="Proteomes" id="UP001163321">
    <property type="component" value="Chromosome 13"/>
</dbReference>